<dbReference type="Gene3D" id="1.10.287.910">
    <property type="entry name" value="bacterial mercury transporter, merf"/>
    <property type="match status" value="1"/>
</dbReference>
<evidence type="ECO:0000313" key="3">
    <source>
        <dbReference type="Proteomes" id="UP000245014"/>
    </source>
</evidence>
<comment type="caution">
    <text evidence="2">The sequence shown here is derived from an EMBL/GenBank/DDBJ whole genome shotgun (WGS) entry which is preliminary data.</text>
</comment>
<feature type="transmembrane region" description="Helical" evidence="1">
    <location>
        <begin position="46"/>
        <end position="66"/>
    </location>
</feature>
<proteinExistence type="predicted"/>
<keyword evidence="1" id="KW-0812">Transmembrane</keyword>
<name>A0A2U2BZK5_9BACT</name>
<keyword evidence="1" id="KW-1133">Transmembrane helix</keyword>
<dbReference type="STRING" id="28200.GCA_001572935_00362"/>
<protein>
    <submittedName>
        <fullName evidence="2">Transporter</fullName>
    </submittedName>
</protein>
<organism evidence="2 3">
    <name type="scientific">Aliarcobacter skirrowii</name>
    <dbReference type="NCBI Taxonomy" id="28200"/>
    <lineage>
        <taxon>Bacteria</taxon>
        <taxon>Pseudomonadati</taxon>
        <taxon>Campylobacterota</taxon>
        <taxon>Epsilonproteobacteria</taxon>
        <taxon>Campylobacterales</taxon>
        <taxon>Arcobacteraceae</taxon>
        <taxon>Aliarcobacter</taxon>
    </lineage>
</organism>
<evidence type="ECO:0000256" key="1">
    <source>
        <dbReference type="SAM" id="Phobius"/>
    </source>
</evidence>
<feature type="transmembrane region" description="Helical" evidence="1">
    <location>
        <begin position="7"/>
        <end position="34"/>
    </location>
</feature>
<dbReference type="AlphaFoldDB" id="A0A2U2BZK5"/>
<gene>
    <name evidence="2" type="ORF">DF188_07650</name>
</gene>
<dbReference type="EMBL" id="QEYI01000006">
    <property type="protein sequence ID" value="PWE20677.1"/>
    <property type="molecule type" value="Genomic_DNA"/>
</dbReference>
<feature type="transmembrane region" description="Helical" evidence="1">
    <location>
        <begin position="78"/>
        <end position="99"/>
    </location>
</feature>
<dbReference type="RefSeq" id="WP_109158589.1">
    <property type="nucleotide sequence ID" value="NZ_JAUQUE010000025.1"/>
</dbReference>
<accession>A0A2U2BZK5</accession>
<evidence type="ECO:0000313" key="2">
    <source>
        <dbReference type="EMBL" id="PWE20677.1"/>
    </source>
</evidence>
<reference evidence="2 3" key="1">
    <citation type="submission" date="2018-05" db="EMBL/GenBank/DDBJ databases">
        <title>Antimicrobial susceptibility testing and genomic analysis of Arcobacter skirrowii strains and one Arcobacter butzleri isolated from German poultry farms.</title>
        <authorList>
            <person name="Haenel I."/>
            <person name="Hotzel H."/>
            <person name="Tomaso H."/>
            <person name="Busch A."/>
        </authorList>
    </citation>
    <scope>NUCLEOTIDE SEQUENCE [LARGE SCALE GENOMIC DNA]</scope>
    <source>
        <strain evidence="3">v</strain>
    </source>
</reference>
<keyword evidence="1" id="KW-0472">Membrane</keyword>
<sequence>MKQNSLAIIGAVITALLSTLCCLPALLFIFFGVSSGVLSYFTTLEYTRTPLAILAIIFFLISIYNFKKKISCSCNKKVRFKTYIFVLIFFVLILLLLFYPEILPLFME</sequence>
<dbReference type="Proteomes" id="UP000245014">
    <property type="component" value="Unassembled WGS sequence"/>
</dbReference>